<sequence length="182" mass="21518">MKQNNTNSIRYPKETDEKLEKLAENLRRSKKELFCQMVDYFYRCKKDPSDAGDEILKKELSSGISRIIAFIRQQEKDFLLPLFSDTAILKNASNSQKDLLEKMEHYLIEENKQTSILTKQNLQITNALKYLLSKQKEKEVLKKQFAQLLDDYIYKREEMGWTTSGLKKEELVNRIKQSLKNL</sequence>
<dbReference type="OrthoDB" id="944975at2"/>
<reference evidence="1 2" key="1">
    <citation type="submission" date="2019-03" db="EMBL/GenBank/DDBJ databases">
        <title>Empedobacter tilapiae sp. nov., isolated from an intestine of Nile tilapia Oreochromis niloticus.</title>
        <authorList>
            <person name="Kim Y.-O."/>
            <person name="Yoon J.-H."/>
        </authorList>
    </citation>
    <scope>NUCLEOTIDE SEQUENCE [LARGE SCALE GENOMIC DNA]</scope>
    <source>
        <strain evidence="1 2">MRS2</strain>
    </source>
</reference>
<organism evidence="1 2">
    <name type="scientific">Empedobacter tilapiae</name>
    <dbReference type="NCBI Taxonomy" id="2491114"/>
    <lineage>
        <taxon>Bacteria</taxon>
        <taxon>Pseudomonadati</taxon>
        <taxon>Bacteroidota</taxon>
        <taxon>Flavobacteriia</taxon>
        <taxon>Flavobacteriales</taxon>
        <taxon>Weeksellaceae</taxon>
        <taxon>Empedobacter</taxon>
    </lineage>
</organism>
<comment type="caution">
    <text evidence="1">The sequence shown here is derived from an EMBL/GenBank/DDBJ whole genome shotgun (WGS) entry which is preliminary data.</text>
</comment>
<gene>
    <name evidence="1" type="ORF">E4J94_11955</name>
</gene>
<protein>
    <submittedName>
        <fullName evidence="1">Uncharacterized protein</fullName>
    </submittedName>
</protein>
<keyword evidence="2" id="KW-1185">Reference proteome</keyword>
<evidence type="ECO:0000313" key="2">
    <source>
        <dbReference type="Proteomes" id="UP000297998"/>
    </source>
</evidence>
<evidence type="ECO:0000313" key="1">
    <source>
        <dbReference type="EMBL" id="TGN26062.1"/>
    </source>
</evidence>
<accession>A0A4Z1BQE7</accession>
<dbReference type="EMBL" id="SRPE01000008">
    <property type="protein sequence ID" value="TGN26062.1"/>
    <property type="molecule type" value="Genomic_DNA"/>
</dbReference>
<proteinExistence type="predicted"/>
<dbReference type="NCBIfam" id="NF041200">
    <property type="entry name" value="mob_BfmA_Nterm"/>
    <property type="match status" value="1"/>
</dbReference>
<dbReference type="InterPro" id="IPR048012">
    <property type="entry name" value="BfmA-like_N"/>
</dbReference>
<name>A0A4Z1BQE7_9FLAO</name>
<dbReference type="RefSeq" id="WP_135836036.1">
    <property type="nucleotide sequence ID" value="NZ_SRPE01000008.1"/>
</dbReference>
<dbReference type="AlphaFoldDB" id="A0A4Z1BQE7"/>
<dbReference type="Proteomes" id="UP000297998">
    <property type="component" value="Unassembled WGS sequence"/>
</dbReference>